<evidence type="ECO:0000256" key="9">
    <source>
        <dbReference type="ARBA" id="ARBA00023136"/>
    </source>
</evidence>
<protein>
    <submittedName>
        <fullName evidence="12">Rod shape-determining protein RodA</fullName>
    </submittedName>
</protein>
<dbReference type="GO" id="GO:0005886">
    <property type="term" value="C:plasma membrane"/>
    <property type="evidence" value="ECO:0007669"/>
    <property type="project" value="TreeGrafter"/>
</dbReference>
<dbReference type="GO" id="GO:0051301">
    <property type="term" value="P:cell division"/>
    <property type="evidence" value="ECO:0007669"/>
    <property type="project" value="InterPro"/>
</dbReference>
<dbReference type="PANTHER" id="PTHR30474:SF1">
    <property type="entry name" value="PEPTIDOGLYCAN GLYCOSYLTRANSFERASE MRDB"/>
    <property type="match status" value="1"/>
</dbReference>
<feature type="transmembrane region" description="Helical" evidence="11">
    <location>
        <begin position="85"/>
        <end position="105"/>
    </location>
</feature>
<keyword evidence="10" id="KW-0961">Cell wall biogenesis/degradation</keyword>
<feature type="transmembrane region" description="Helical" evidence="11">
    <location>
        <begin position="196"/>
        <end position="214"/>
    </location>
</feature>
<dbReference type="GO" id="GO:0009252">
    <property type="term" value="P:peptidoglycan biosynthetic process"/>
    <property type="evidence" value="ECO:0007669"/>
    <property type="project" value="UniProtKB-KW"/>
</dbReference>
<feature type="transmembrane region" description="Helical" evidence="11">
    <location>
        <begin position="283"/>
        <end position="304"/>
    </location>
</feature>
<dbReference type="GO" id="GO:0008360">
    <property type="term" value="P:regulation of cell shape"/>
    <property type="evidence" value="ECO:0007669"/>
    <property type="project" value="UniProtKB-KW"/>
</dbReference>
<evidence type="ECO:0000256" key="1">
    <source>
        <dbReference type="ARBA" id="ARBA00004141"/>
    </source>
</evidence>
<evidence type="ECO:0000256" key="5">
    <source>
        <dbReference type="ARBA" id="ARBA00022692"/>
    </source>
</evidence>
<dbReference type="EMBL" id="UOFX01000085">
    <property type="protein sequence ID" value="VAX11450.1"/>
    <property type="molecule type" value="Genomic_DNA"/>
</dbReference>
<evidence type="ECO:0000256" key="8">
    <source>
        <dbReference type="ARBA" id="ARBA00022989"/>
    </source>
</evidence>
<evidence type="ECO:0000256" key="7">
    <source>
        <dbReference type="ARBA" id="ARBA00022984"/>
    </source>
</evidence>
<keyword evidence="3" id="KW-0328">Glycosyltransferase</keyword>
<dbReference type="GO" id="GO:0032153">
    <property type="term" value="C:cell division site"/>
    <property type="evidence" value="ECO:0007669"/>
    <property type="project" value="TreeGrafter"/>
</dbReference>
<evidence type="ECO:0000313" key="12">
    <source>
        <dbReference type="EMBL" id="VAX11450.1"/>
    </source>
</evidence>
<dbReference type="NCBIfam" id="TIGR02210">
    <property type="entry name" value="rodA_shape"/>
    <property type="match status" value="1"/>
</dbReference>
<comment type="subcellular location">
    <subcellularLocation>
        <location evidence="1">Membrane</location>
        <topology evidence="1">Multi-pass membrane protein</topology>
    </subcellularLocation>
</comment>
<dbReference type="InterPro" id="IPR001182">
    <property type="entry name" value="FtsW/RodA"/>
</dbReference>
<organism evidence="12">
    <name type="scientific">hydrothermal vent metagenome</name>
    <dbReference type="NCBI Taxonomy" id="652676"/>
    <lineage>
        <taxon>unclassified sequences</taxon>
        <taxon>metagenomes</taxon>
        <taxon>ecological metagenomes</taxon>
    </lineage>
</organism>
<feature type="transmembrane region" description="Helical" evidence="11">
    <location>
        <begin position="349"/>
        <end position="370"/>
    </location>
</feature>
<sequence>MMPSSAPSREFTQSNPVKTHGLLAGLHLDLPLLTGLTLLCGFGLIVLYSAGDQSWPQIERQLIRLGIAFVVMVMVAQIPPAQLRYWSPWLFGVGILMLIAVLVVGQAGKGAQRWLDLGLFRFQPSELTKVAVPMMIAWFLSEGSLPPGWKRLLIATTLIVVPVLMIAKQPDLGTSLLVASAGIFVLFLAGVRWRTMIGFTALLAAMAPVLWYFMRPYQRQRVFTLLNPESDPLGAGYHIIQSKIAIGSGGFYGKGWLNGTQSHLDFLPESSTDFIFAVLAEEFGLVGVLVLLALYLFIILRGLYIASQAHDTYGRLLGGALTMVVFVYLFVNIGMVIGLLPVVGIPLPLISYGGTSLVTIMAGFGILMSIHTHRKLLPT</sequence>
<keyword evidence="8 11" id="KW-1133">Transmembrane helix</keyword>
<keyword evidence="5 11" id="KW-0812">Transmembrane</keyword>
<evidence type="ECO:0000256" key="3">
    <source>
        <dbReference type="ARBA" id="ARBA00022676"/>
    </source>
</evidence>
<gene>
    <name evidence="12" type="ORF">MNBD_GAMMA26-2519</name>
</gene>
<reference evidence="12" key="1">
    <citation type="submission" date="2018-06" db="EMBL/GenBank/DDBJ databases">
        <authorList>
            <person name="Zhirakovskaya E."/>
        </authorList>
    </citation>
    <scope>NUCLEOTIDE SEQUENCE</scope>
</reference>
<keyword evidence="7" id="KW-0573">Peptidoglycan synthesis</keyword>
<feature type="transmembrane region" description="Helical" evidence="11">
    <location>
        <begin position="172"/>
        <end position="189"/>
    </location>
</feature>
<dbReference type="PROSITE" id="PS00428">
    <property type="entry name" value="FTSW_RODA_SPOVE"/>
    <property type="match status" value="1"/>
</dbReference>
<evidence type="ECO:0000256" key="4">
    <source>
        <dbReference type="ARBA" id="ARBA00022679"/>
    </source>
</evidence>
<evidence type="ECO:0000256" key="10">
    <source>
        <dbReference type="ARBA" id="ARBA00023316"/>
    </source>
</evidence>
<dbReference type="HAMAP" id="MF_02079">
    <property type="entry name" value="PGT_RodA"/>
    <property type="match status" value="1"/>
</dbReference>
<dbReference type="GO" id="GO:0016757">
    <property type="term" value="F:glycosyltransferase activity"/>
    <property type="evidence" value="ECO:0007669"/>
    <property type="project" value="UniProtKB-KW"/>
</dbReference>
<keyword evidence="6" id="KW-0133">Cell shape</keyword>
<feature type="transmembrane region" description="Helical" evidence="11">
    <location>
        <begin position="62"/>
        <end position="79"/>
    </location>
</feature>
<keyword evidence="4" id="KW-0808">Transferase</keyword>
<dbReference type="Pfam" id="PF01098">
    <property type="entry name" value="FTSW_RODA_SPOVE"/>
    <property type="match status" value="1"/>
</dbReference>
<evidence type="ECO:0000256" key="11">
    <source>
        <dbReference type="SAM" id="Phobius"/>
    </source>
</evidence>
<dbReference type="GO" id="GO:0071555">
    <property type="term" value="P:cell wall organization"/>
    <property type="evidence" value="ECO:0007669"/>
    <property type="project" value="UniProtKB-KW"/>
</dbReference>
<dbReference type="InterPro" id="IPR018365">
    <property type="entry name" value="Cell_cycle_FtsW-rel_CS"/>
</dbReference>
<name>A0A3B1BLF0_9ZZZZ</name>
<keyword evidence="2" id="KW-1003">Cell membrane</keyword>
<evidence type="ECO:0000256" key="6">
    <source>
        <dbReference type="ARBA" id="ARBA00022960"/>
    </source>
</evidence>
<feature type="transmembrane region" description="Helical" evidence="11">
    <location>
        <begin position="30"/>
        <end position="50"/>
    </location>
</feature>
<accession>A0A3B1BLF0</accession>
<dbReference type="PANTHER" id="PTHR30474">
    <property type="entry name" value="CELL CYCLE PROTEIN"/>
    <property type="match status" value="1"/>
</dbReference>
<feature type="transmembrane region" description="Helical" evidence="11">
    <location>
        <begin position="316"/>
        <end position="343"/>
    </location>
</feature>
<dbReference type="InterPro" id="IPR011923">
    <property type="entry name" value="RodA/MrdB"/>
</dbReference>
<keyword evidence="9 11" id="KW-0472">Membrane</keyword>
<dbReference type="GO" id="GO:0015648">
    <property type="term" value="F:lipid-linked peptidoglycan transporter activity"/>
    <property type="evidence" value="ECO:0007669"/>
    <property type="project" value="TreeGrafter"/>
</dbReference>
<evidence type="ECO:0000256" key="2">
    <source>
        <dbReference type="ARBA" id="ARBA00022475"/>
    </source>
</evidence>
<proteinExistence type="inferred from homology"/>
<dbReference type="AlphaFoldDB" id="A0A3B1BLF0"/>